<feature type="region of interest" description="Disordered" evidence="1">
    <location>
        <begin position="187"/>
        <end position="206"/>
    </location>
</feature>
<dbReference type="RefSeq" id="WP_154073503.1">
    <property type="nucleotide sequence ID" value="NZ_LT670818.1"/>
</dbReference>
<reference evidence="2 3" key="1">
    <citation type="submission" date="2016-11" db="EMBL/GenBank/DDBJ databases">
        <authorList>
            <person name="Jaros S."/>
            <person name="Januszkiewicz K."/>
            <person name="Wedrychowicz H."/>
        </authorList>
    </citation>
    <scope>NUCLEOTIDE SEQUENCE [LARGE SCALE GENOMIC DNA]</scope>
    <source>
        <strain evidence="2 3">GAS242</strain>
    </source>
</reference>
<accession>A0A1M5QTE0</accession>
<sequence length="397" mass="38296">MNRSDPFGRGAPVPSWPPTDSMPFFDTGHNGAGNGGNGYFAGNLFDSSYAAFEPLNMAQAGADAAANAHQTNIGLFDQSATQIAGIGGHGGNGNAALGGSGAFGSFGSDVIATGDNSAGDGGNGYFSGALVHAPVAVFDPVNIAVAGLHGSADAHQSNTVQFHQGATQVAGAGGGGGSGNAAIGGGVSVSGETAAPHSSVELGQPSNHASIGSDAIISGDNHAGNGGDGYFYGSLVHTSFALYDPINIAVAGYNSTAHADQSNNVAFDQTAFQMAGVGGNGGSGNAAIGGDAGALSSILGLIGSDVIATGGNSAGSGGDGHFAGSLVDLNIAIYAPINIAVAGVNSTADAHQTNNVQFDQSAIQIAGIGGDGGHGNAALGGDLVMHMLADAHLLGHA</sequence>
<protein>
    <recommendedName>
        <fullName evidence="4">PE-PGRS family protein</fullName>
    </recommendedName>
</protein>
<name>A0A1M5QTE0_9BRAD</name>
<feature type="region of interest" description="Disordered" evidence="1">
    <location>
        <begin position="1"/>
        <end position="28"/>
    </location>
</feature>
<evidence type="ECO:0000256" key="1">
    <source>
        <dbReference type="SAM" id="MobiDB-lite"/>
    </source>
</evidence>
<dbReference type="OrthoDB" id="8019375at2"/>
<proteinExistence type="predicted"/>
<organism evidence="2 3">
    <name type="scientific">Bradyrhizobium erythrophlei</name>
    <dbReference type="NCBI Taxonomy" id="1437360"/>
    <lineage>
        <taxon>Bacteria</taxon>
        <taxon>Pseudomonadati</taxon>
        <taxon>Pseudomonadota</taxon>
        <taxon>Alphaproteobacteria</taxon>
        <taxon>Hyphomicrobiales</taxon>
        <taxon>Nitrobacteraceae</taxon>
        <taxon>Bradyrhizobium</taxon>
    </lineage>
</organism>
<gene>
    <name evidence="2" type="ORF">SAMN05444169_6145</name>
</gene>
<evidence type="ECO:0000313" key="2">
    <source>
        <dbReference type="EMBL" id="SHH17397.1"/>
    </source>
</evidence>
<dbReference type="Proteomes" id="UP000190675">
    <property type="component" value="Chromosome I"/>
</dbReference>
<dbReference type="AlphaFoldDB" id="A0A1M5QTE0"/>
<dbReference type="EMBL" id="LT670818">
    <property type="protein sequence ID" value="SHH17397.1"/>
    <property type="molecule type" value="Genomic_DNA"/>
</dbReference>
<evidence type="ECO:0008006" key="4">
    <source>
        <dbReference type="Google" id="ProtNLM"/>
    </source>
</evidence>
<evidence type="ECO:0000313" key="3">
    <source>
        <dbReference type="Proteomes" id="UP000190675"/>
    </source>
</evidence>